<dbReference type="GO" id="GO:0009425">
    <property type="term" value="C:bacterial-type flagellum basal body"/>
    <property type="evidence" value="ECO:0007669"/>
    <property type="project" value="UniProtKB-SubCell"/>
</dbReference>
<dbReference type="Pfam" id="PF14841">
    <property type="entry name" value="FliG_M"/>
    <property type="match status" value="1"/>
</dbReference>
<dbReference type="Pfam" id="PF14842">
    <property type="entry name" value="FliG_N"/>
    <property type="match status" value="1"/>
</dbReference>
<dbReference type="RefSeq" id="WP_088231124.1">
    <property type="nucleotide sequence ID" value="NZ_JARXKI010000002.1"/>
</dbReference>
<evidence type="ECO:0000313" key="14">
    <source>
        <dbReference type="Proteomes" id="UP000225766"/>
    </source>
</evidence>
<dbReference type="PRINTS" id="PR00954">
    <property type="entry name" value="FLGMOTORFLIG"/>
</dbReference>
<comment type="caution">
    <text evidence="13">The sequence shown here is derived from an EMBL/GenBank/DDBJ whole genome shotgun (WGS) entry which is preliminary data.</text>
</comment>
<evidence type="ECO:0000256" key="3">
    <source>
        <dbReference type="ARBA" id="ARBA00010299"/>
    </source>
</evidence>
<reference evidence="13 14" key="1">
    <citation type="submission" date="2017-09" db="EMBL/GenBank/DDBJ databases">
        <title>Large-scale bioinformatics analysis of Bacillus genomes uncovers conserved roles of natural products in bacterial physiology.</title>
        <authorList>
            <consortium name="Agbiome Team Llc"/>
            <person name="Bleich R.M."/>
            <person name="Grubbs K.J."/>
            <person name="Santa Maria K.C."/>
            <person name="Allen S.E."/>
            <person name="Farag S."/>
            <person name="Shank E.A."/>
            <person name="Bowers A."/>
        </authorList>
    </citation>
    <scope>NUCLEOTIDE SEQUENCE [LARGE SCALE GENOMIC DNA]</scope>
    <source>
        <strain evidence="13 14">AFS040105</strain>
    </source>
</reference>
<gene>
    <name evidence="13" type="ORF">COD19_21235</name>
</gene>
<keyword evidence="9" id="KW-0975">Bacterial flagellum</keyword>
<keyword evidence="13" id="KW-0966">Cell projection</keyword>
<proteinExistence type="inferred from homology"/>
<keyword evidence="6" id="KW-0145">Chemotaxis</keyword>
<keyword evidence="8" id="KW-0472">Membrane</keyword>
<feature type="domain" description="Flagellar motor switch protein FliG middle" evidence="11">
    <location>
        <begin position="118"/>
        <end position="186"/>
    </location>
</feature>
<accession>A0A2C1LLV6</accession>
<keyword evidence="5" id="KW-1003">Cell membrane</keyword>
<name>A0A2C1LLV6_BACCE</name>
<evidence type="ECO:0000256" key="6">
    <source>
        <dbReference type="ARBA" id="ARBA00022500"/>
    </source>
</evidence>
<dbReference type="GO" id="GO:0005886">
    <property type="term" value="C:plasma membrane"/>
    <property type="evidence" value="ECO:0007669"/>
    <property type="project" value="UniProtKB-SubCell"/>
</dbReference>
<evidence type="ECO:0000256" key="9">
    <source>
        <dbReference type="ARBA" id="ARBA00023143"/>
    </source>
</evidence>
<evidence type="ECO:0000259" key="12">
    <source>
        <dbReference type="Pfam" id="PF14842"/>
    </source>
</evidence>
<dbReference type="InterPro" id="IPR028263">
    <property type="entry name" value="FliG_N"/>
</dbReference>
<keyword evidence="13" id="KW-0282">Flagellum</keyword>
<feature type="domain" description="Flagellar motor switch protein FliG C-terminal" evidence="10">
    <location>
        <begin position="218"/>
        <end position="325"/>
    </location>
</feature>
<evidence type="ECO:0000313" key="13">
    <source>
        <dbReference type="EMBL" id="PGT98734.1"/>
    </source>
</evidence>
<dbReference type="FunFam" id="1.10.220.30:FF:000008">
    <property type="entry name" value="Flagellar motor switch protein FliG"/>
    <property type="match status" value="1"/>
</dbReference>
<evidence type="ECO:0000256" key="8">
    <source>
        <dbReference type="ARBA" id="ARBA00023136"/>
    </source>
</evidence>
<dbReference type="AlphaFoldDB" id="A0A2C1LLV6"/>
<dbReference type="InterPro" id="IPR011002">
    <property type="entry name" value="FliG_a-hlx"/>
</dbReference>
<dbReference type="OrthoDB" id="9780302at2"/>
<dbReference type="PANTHER" id="PTHR30534">
    <property type="entry name" value="FLAGELLAR MOTOR SWITCH PROTEIN FLIG"/>
    <property type="match status" value="1"/>
</dbReference>
<dbReference type="Proteomes" id="UP000225766">
    <property type="component" value="Unassembled WGS sequence"/>
</dbReference>
<evidence type="ECO:0000256" key="1">
    <source>
        <dbReference type="ARBA" id="ARBA00004117"/>
    </source>
</evidence>
<dbReference type="GO" id="GO:0071973">
    <property type="term" value="P:bacterial-type flagellum-dependent cell motility"/>
    <property type="evidence" value="ECO:0007669"/>
    <property type="project" value="InterPro"/>
</dbReference>
<dbReference type="GO" id="GO:0003774">
    <property type="term" value="F:cytoskeletal motor activity"/>
    <property type="evidence" value="ECO:0007669"/>
    <property type="project" value="InterPro"/>
</dbReference>
<dbReference type="Gene3D" id="1.10.220.30">
    <property type="match status" value="3"/>
</dbReference>
<evidence type="ECO:0000256" key="2">
    <source>
        <dbReference type="ARBA" id="ARBA00004413"/>
    </source>
</evidence>
<evidence type="ECO:0000256" key="5">
    <source>
        <dbReference type="ARBA" id="ARBA00022475"/>
    </source>
</evidence>
<comment type="subcellular location">
    <subcellularLocation>
        <location evidence="1">Bacterial flagellum basal body</location>
    </subcellularLocation>
    <subcellularLocation>
        <location evidence="2">Cell membrane</location>
        <topology evidence="2">Peripheral membrane protein</topology>
        <orientation evidence="2">Cytoplasmic side</orientation>
    </subcellularLocation>
</comment>
<dbReference type="InterPro" id="IPR000090">
    <property type="entry name" value="Flg_Motor_Flig"/>
</dbReference>
<dbReference type="Pfam" id="PF01706">
    <property type="entry name" value="FliG_C"/>
    <property type="match status" value="1"/>
</dbReference>
<evidence type="ECO:0000256" key="7">
    <source>
        <dbReference type="ARBA" id="ARBA00022779"/>
    </source>
</evidence>
<protein>
    <recommendedName>
        <fullName evidence="4">Flagellar motor switch protein FliG</fullName>
    </recommendedName>
</protein>
<sequence length="334" mass="38432">MLDGISSKEKAAILIRTLDEEVAAKVIEYMTAEEKEVLLREIAKFRVYKPETLENVLGEFLYELNVKELNLVTPDKEYIRRIFKNMPEDELEKLLEDLWYNKDNPFEFLNSLTDLEPLLTVLNDESPQTIAIIASYIKPQLASQLIERLPDYKRVETVMGIAKLEQVDGELINQISELLKAKLNNMAFSAINKTDGLKTIVNILNNVSRGVEKTVFQKLDEMDYELSEKIKENMFVFEDLLGLEDLALRRVLEEITDNGVIAKALKIAKEEIKEKLFTCMSMNRKEMILEELDGLRPLKMTDAEKAQQTITGTVKKLEKEGRIIIQRGEDDVLI</sequence>
<dbReference type="InterPro" id="IPR023087">
    <property type="entry name" value="Flg_Motor_Flig_C"/>
</dbReference>
<dbReference type="InterPro" id="IPR032779">
    <property type="entry name" value="FliG_M"/>
</dbReference>
<dbReference type="GO" id="GO:0006935">
    <property type="term" value="P:chemotaxis"/>
    <property type="evidence" value="ECO:0007669"/>
    <property type="project" value="UniProtKB-KW"/>
</dbReference>
<keyword evidence="7" id="KW-0283">Flagellar rotation</keyword>
<evidence type="ECO:0000259" key="11">
    <source>
        <dbReference type="Pfam" id="PF14841"/>
    </source>
</evidence>
<organism evidence="13 14">
    <name type="scientific">Bacillus cereus</name>
    <dbReference type="NCBI Taxonomy" id="1396"/>
    <lineage>
        <taxon>Bacteria</taxon>
        <taxon>Bacillati</taxon>
        <taxon>Bacillota</taxon>
        <taxon>Bacilli</taxon>
        <taxon>Bacillales</taxon>
        <taxon>Bacillaceae</taxon>
        <taxon>Bacillus</taxon>
        <taxon>Bacillus cereus group</taxon>
    </lineage>
</organism>
<comment type="similarity">
    <text evidence="3">Belongs to the FliG family.</text>
</comment>
<evidence type="ECO:0000256" key="4">
    <source>
        <dbReference type="ARBA" id="ARBA00021870"/>
    </source>
</evidence>
<feature type="domain" description="Flagellar motor switch protein FliG N-terminal" evidence="12">
    <location>
        <begin position="6"/>
        <end position="102"/>
    </location>
</feature>
<dbReference type="PANTHER" id="PTHR30534:SF0">
    <property type="entry name" value="FLAGELLAR MOTOR SWITCH PROTEIN FLIG"/>
    <property type="match status" value="1"/>
</dbReference>
<dbReference type="SUPFAM" id="SSF48029">
    <property type="entry name" value="FliG"/>
    <property type="match status" value="2"/>
</dbReference>
<dbReference type="EMBL" id="NUMG01000031">
    <property type="protein sequence ID" value="PGT98734.1"/>
    <property type="molecule type" value="Genomic_DNA"/>
</dbReference>
<keyword evidence="13" id="KW-0969">Cilium</keyword>
<evidence type="ECO:0000259" key="10">
    <source>
        <dbReference type="Pfam" id="PF01706"/>
    </source>
</evidence>